<organism evidence="2 3">
    <name type="scientific">Pontibacillus marinus BH030004 = DSM 16465</name>
    <dbReference type="NCBI Taxonomy" id="1385511"/>
    <lineage>
        <taxon>Bacteria</taxon>
        <taxon>Bacillati</taxon>
        <taxon>Bacillota</taxon>
        <taxon>Bacilli</taxon>
        <taxon>Bacillales</taxon>
        <taxon>Bacillaceae</taxon>
        <taxon>Pontibacillus</taxon>
    </lineage>
</organism>
<proteinExistence type="predicted"/>
<evidence type="ECO:0000256" key="1">
    <source>
        <dbReference type="SAM" id="MobiDB-lite"/>
    </source>
</evidence>
<dbReference type="OrthoDB" id="2691943at2"/>
<feature type="compositionally biased region" description="Basic residues" evidence="1">
    <location>
        <begin position="34"/>
        <end position="47"/>
    </location>
</feature>
<gene>
    <name evidence="2" type="ORF">N783_00960</name>
</gene>
<accession>A0A0A5GIR0</accession>
<name>A0A0A5GIR0_9BACI</name>
<dbReference type="Proteomes" id="UP000030403">
    <property type="component" value="Unassembled WGS sequence"/>
</dbReference>
<comment type="caution">
    <text evidence="2">The sequence shown here is derived from an EMBL/GenBank/DDBJ whole genome shotgun (WGS) entry which is preliminary data.</text>
</comment>
<dbReference type="RefSeq" id="WP_154657281.1">
    <property type="nucleotide sequence ID" value="NZ_AULJ01000001.1"/>
</dbReference>
<dbReference type="AlphaFoldDB" id="A0A0A5GIR0"/>
<reference evidence="2 3" key="1">
    <citation type="submission" date="2013-08" db="EMBL/GenBank/DDBJ databases">
        <authorList>
            <person name="Huang J."/>
            <person name="Wang G."/>
        </authorList>
    </citation>
    <scope>NUCLEOTIDE SEQUENCE [LARGE SCALE GENOMIC DNA]</scope>
    <source>
        <strain evidence="2 3">BH030004</strain>
    </source>
</reference>
<sequence length="47" mass="5458">MNMFIKARELFERDFASSQEVKQVNASVQGGKEKAKKSQPKVKRFKK</sequence>
<dbReference type="EMBL" id="AVPF01000001">
    <property type="protein sequence ID" value="KGX91909.1"/>
    <property type="molecule type" value="Genomic_DNA"/>
</dbReference>
<protein>
    <submittedName>
        <fullName evidence="2">Uncharacterized protein</fullName>
    </submittedName>
</protein>
<evidence type="ECO:0000313" key="3">
    <source>
        <dbReference type="Proteomes" id="UP000030403"/>
    </source>
</evidence>
<evidence type="ECO:0000313" key="2">
    <source>
        <dbReference type="EMBL" id="KGX91909.1"/>
    </source>
</evidence>
<feature type="region of interest" description="Disordered" evidence="1">
    <location>
        <begin position="23"/>
        <end position="47"/>
    </location>
</feature>
<keyword evidence="3" id="KW-1185">Reference proteome</keyword>